<dbReference type="FunFam" id="3.30.565.10:FF:000023">
    <property type="entry name" value="PAS domain-containing sensor histidine kinase"/>
    <property type="match status" value="1"/>
</dbReference>
<dbReference type="PROSITE" id="PS50110">
    <property type="entry name" value="RESPONSE_REGULATORY"/>
    <property type="match status" value="1"/>
</dbReference>
<dbReference type="PROSITE" id="PS50109">
    <property type="entry name" value="HIS_KIN"/>
    <property type="match status" value="1"/>
</dbReference>
<dbReference type="SMART" id="SM00387">
    <property type="entry name" value="HATPase_c"/>
    <property type="match status" value="1"/>
</dbReference>
<evidence type="ECO:0000256" key="10">
    <source>
        <dbReference type="ARBA" id="ARBA00023012"/>
    </source>
</evidence>
<feature type="modified residue" description="4-aspartylphosphate" evidence="12">
    <location>
        <position position="52"/>
    </location>
</feature>
<evidence type="ECO:0000313" key="17">
    <source>
        <dbReference type="Proteomes" id="UP000054010"/>
    </source>
</evidence>
<dbReference type="Gene3D" id="3.30.565.10">
    <property type="entry name" value="Histidine kinase-like ATPase, C-terminal domain"/>
    <property type="match status" value="1"/>
</dbReference>
<evidence type="ECO:0000256" key="13">
    <source>
        <dbReference type="SAM" id="Coils"/>
    </source>
</evidence>
<dbReference type="eggNOG" id="COG0745">
    <property type="taxonomic scope" value="Bacteria"/>
</dbReference>
<dbReference type="InterPro" id="IPR004358">
    <property type="entry name" value="Sig_transdc_His_kin-like_C"/>
</dbReference>
<comment type="caution">
    <text evidence="16">The sequence shown here is derived from an EMBL/GenBank/DDBJ whole genome shotgun (WGS) entry which is preliminary data.</text>
</comment>
<gene>
    <name evidence="16" type="ORF">OSCT_1183</name>
</gene>
<keyword evidence="10" id="KW-0902">Two-component regulatory system</keyword>
<dbReference type="InterPro" id="IPR005467">
    <property type="entry name" value="His_kinase_dom"/>
</dbReference>
<keyword evidence="11" id="KW-0472">Membrane</keyword>
<dbReference type="SMART" id="SM00388">
    <property type="entry name" value="HisKA"/>
    <property type="match status" value="1"/>
</dbReference>
<evidence type="ECO:0000259" key="14">
    <source>
        <dbReference type="PROSITE" id="PS50109"/>
    </source>
</evidence>
<keyword evidence="5 12" id="KW-0597">Phosphoprotein</keyword>
<evidence type="ECO:0000256" key="4">
    <source>
        <dbReference type="ARBA" id="ARBA00022475"/>
    </source>
</evidence>
<dbReference type="Gene3D" id="3.40.50.2300">
    <property type="match status" value="1"/>
</dbReference>
<dbReference type="PANTHER" id="PTHR43547">
    <property type="entry name" value="TWO-COMPONENT HISTIDINE KINASE"/>
    <property type="match status" value="1"/>
</dbReference>
<keyword evidence="9" id="KW-0067">ATP-binding</keyword>
<protein>
    <recommendedName>
        <fullName evidence="3">histidine kinase</fullName>
        <ecNumber evidence="3">2.7.13.3</ecNumber>
    </recommendedName>
</protein>
<proteinExistence type="predicted"/>
<dbReference type="GO" id="GO:0005886">
    <property type="term" value="C:plasma membrane"/>
    <property type="evidence" value="ECO:0007669"/>
    <property type="project" value="UniProtKB-SubCell"/>
</dbReference>
<comment type="catalytic activity">
    <reaction evidence="1">
        <text>ATP + protein L-histidine = ADP + protein N-phospho-L-histidine.</text>
        <dbReference type="EC" id="2.7.13.3"/>
    </reaction>
</comment>
<keyword evidence="4" id="KW-1003">Cell membrane</keyword>
<dbReference type="InterPro" id="IPR011006">
    <property type="entry name" value="CheY-like_superfamily"/>
</dbReference>
<sequence length="409" mass="44945">MAKILIVDDRQVNREFLMTLLSYQNHHLLEAGLATEALAIIYAERPDLVITDILMPEIDGFEFVRRIRAIPAIAATRVIFYSANYVESEARMLAAACGVEYVIAKPAEPEQILSVVQSALGIEAPPAHTMPSAEFDRAHQRLLIDKLAEKVNELETLNASLEQRVQERTTELAAANERLRELNAFKDNLLMIASHDLRSPLGIIQNIAGLILDNPATPETTRRAVQTIMSSAEQLNSLVADILDISSLEAGKVVLEPIIIQVGFIVEQVIENLRYSAEAKQIHLSLEVSPTNLVVLADWHKLSQVFSNLIGNAIKFTPPGGWIAVTIKPEGEHICCEVADNGLGIPGEAIPHIFEKFQRAHPTGTNNERGSGLGLAIVQQLVELHGGKIEVHSQVGQGSRFRVYLPAIQ</sequence>
<dbReference type="Pfam" id="PF02518">
    <property type="entry name" value="HATPase_c"/>
    <property type="match status" value="1"/>
</dbReference>
<keyword evidence="7" id="KW-0547">Nucleotide-binding</keyword>
<dbReference type="Proteomes" id="UP000054010">
    <property type="component" value="Unassembled WGS sequence"/>
</dbReference>
<dbReference type="AlphaFoldDB" id="E1ICY2"/>
<evidence type="ECO:0000256" key="2">
    <source>
        <dbReference type="ARBA" id="ARBA00004236"/>
    </source>
</evidence>
<evidence type="ECO:0000259" key="15">
    <source>
        <dbReference type="PROSITE" id="PS50110"/>
    </source>
</evidence>
<keyword evidence="17" id="KW-1185">Reference proteome</keyword>
<dbReference type="SMART" id="SM00448">
    <property type="entry name" value="REC"/>
    <property type="match status" value="1"/>
</dbReference>
<reference evidence="16 17" key="1">
    <citation type="journal article" date="2011" name="J. Bacteriol.">
        <title>Draft genome sequence of the anoxygenic filamentous phototrophic bacterium Oscillochloris trichoides subsp. DG-6.</title>
        <authorList>
            <person name="Kuznetsov B.B."/>
            <person name="Ivanovsky R.N."/>
            <person name="Keppen O.I."/>
            <person name="Sukhacheva M.V."/>
            <person name="Bumazhkin B.K."/>
            <person name="Patutina E.O."/>
            <person name="Beletsky A.V."/>
            <person name="Mardanov A.V."/>
            <person name="Baslerov R.V."/>
            <person name="Panteleeva A.N."/>
            <person name="Kolganova T.V."/>
            <person name="Ravin N.V."/>
            <person name="Skryabin K.G."/>
        </authorList>
    </citation>
    <scope>NUCLEOTIDE SEQUENCE [LARGE SCALE GENOMIC DNA]</scope>
    <source>
        <strain evidence="16 17">DG-6</strain>
    </source>
</reference>
<dbReference type="InterPro" id="IPR003661">
    <property type="entry name" value="HisK_dim/P_dom"/>
</dbReference>
<evidence type="ECO:0000256" key="8">
    <source>
        <dbReference type="ARBA" id="ARBA00022777"/>
    </source>
</evidence>
<evidence type="ECO:0000313" key="16">
    <source>
        <dbReference type="EMBL" id="EFO80952.1"/>
    </source>
</evidence>
<feature type="coiled-coil region" evidence="13">
    <location>
        <begin position="144"/>
        <end position="178"/>
    </location>
</feature>
<dbReference type="CDD" id="cd00082">
    <property type="entry name" value="HisKA"/>
    <property type="match status" value="1"/>
</dbReference>
<organism evidence="16 17">
    <name type="scientific">Oscillochloris trichoides DG-6</name>
    <dbReference type="NCBI Taxonomy" id="765420"/>
    <lineage>
        <taxon>Bacteria</taxon>
        <taxon>Bacillati</taxon>
        <taxon>Chloroflexota</taxon>
        <taxon>Chloroflexia</taxon>
        <taxon>Chloroflexales</taxon>
        <taxon>Chloroflexineae</taxon>
        <taxon>Oscillochloridaceae</taxon>
        <taxon>Oscillochloris</taxon>
    </lineage>
</organism>
<dbReference type="PRINTS" id="PR00344">
    <property type="entry name" value="BCTRLSENSOR"/>
</dbReference>
<evidence type="ECO:0000256" key="3">
    <source>
        <dbReference type="ARBA" id="ARBA00012438"/>
    </source>
</evidence>
<dbReference type="Pfam" id="PF00072">
    <property type="entry name" value="Response_reg"/>
    <property type="match status" value="1"/>
</dbReference>
<dbReference type="HOGENOM" id="CLU_000445_114_72_0"/>
<evidence type="ECO:0000256" key="9">
    <source>
        <dbReference type="ARBA" id="ARBA00022840"/>
    </source>
</evidence>
<dbReference type="SUPFAM" id="SSF55874">
    <property type="entry name" value="ATPase domain of HSP90 chaperone/DNA topoisomerase II/histidine kinase"/>
    <property type="match status" value="1"/>
</dbReference>
<evidence type="ECO:0000256" key="11">
    <source>
        <dbReference type="ARBA" id="ARBA00023136"/>
    </source>
</evidence>
<dbReference type="GO" id="GO:0000155">
    <property type="term" value="F:phosphorelay sensor kinase activity"/>
    <property type="evidence" value="ECO:0007669"/>
    <property type="project" value="InterPro"/>
</dbReference>
<keyword evidence="13" id="KW-0175">Coiled coil</keyword>
<feature type="domain" description="Histidine kinase" evidence="14">
    <location>
        <begin position="192"/>
        <end position="409"/>
    </location>
</feature>
<evidence type="ECO:0000256" key="1">
    <source>
        <dbReference type="ARBA" id="ARBA00000085"/>
    </source>
</evidence>
<dbReference type="EMBL" id="ADVR01000033">
    <property type="protein sequence ID" value="EFO80952.1"/>
    <property type="molecule type" value="Genomic_DNA"/>
</dbReference>
<dbReference type="EC" id="2.7.13.3" evidence="3"/>
<dbReference type="Pfam" id="PF00512">
    <property type="entry name" value="HisKA"/>
    <property type="match status" value="1"/>
</dbReference>
<comment type="subcellular location">
    <subcellularLocation>
        <location evidence="2">Cell membrane</location>
    </subcellularLocation>
</comment>
<keyword evidence="8 16" id="KW-0418">Kinase</keyword>
<dbReference type="PANTHER" id="PTHR43547:SF2">
    <property type="entry name" value="HYBRID SIGNAL TRANSDUCTION HISTIDINE KINASE C"/>
    <property type="match status" value="1"/>
</dbReference>
<dbReference type="eggNOG" id="COG5002">
    <property type="taxonomic scope" value="Bacteria"/>
</dbReference>
<dbReference type="CDD" id="cd00075">
    <property type="entry name" value="HATPase"/>
    <property type="match status" value="1"/>
</dbReference>
<feature type="domain" description="Response regulatory" evidence="15">
    <location>
        <begin position="3"/>
        <end position="120"/>
    </location>
</feature>
<accession>E1ICY2</accession>
<dbReference type="SUPFAM" id="SSF47384">
    <property type="entry name" value="Homodimeric domain of signal transducing histidine kinase"/>
    <property type="match status" value="1"/>
</dbReference>
<evidence type="ECO:0000256" key="7">
    <source>
        <dbReference type="ARBA" id="ARBA00022741"/>
    </source>
</evidence>
<name>E1ICY2_9CHLR</name>
<dbReference type="STRING" id="765420.OSCT_1183"/>
<dbReference type="GO" id="GO:0005524">
    <property type="term" value="F:ATP binding"/>
    <property type="evidence" value="ECO:0007669"/>
    <property type="project" value="UniProtKB-KW"/>
</dbReference>
<dbReference type="InterPro" id="IPR001789">
    <property type="entry name" value="Sig_transdc_resp-reg_receiver"/>
</dbReference>
<evidence type="ECO:0000256" key="5">
    <source>
        <dbReference type="ARBA" id="ARBA00022553"/>
    </source>
</evidence>
<dbReference type="Gene3D" id="1.10.287.130">
    <property type="match status" value="1"/>
</dbReference>
<evidence type="ECO:0000256" key="6">
    <source>
        <dbReference type="ARBA" id="ARBA00022679"/>
    </source>
</evidence>
<dbReference type="InterPro" id="IPR003594">
    <property type="entry name" value="HATPase_dom"/>
</dbReference>
<evidence type="ECO:0000256" key="12">
    <source>
        <dbReference type="PROSITE-ProRule" id="PRU00169"/>
    </source>
</evidence>
<keyword evidence="6" id="KW-0808">Transferase</keyword>
<dbReference type="InterPro" id="IPR036097">
    <property type="entry name" value="HisK_dim/P_sf"/>
</dbReference>
<dbReference type="SUPFAM" id="SSF52172">
    <property type="entry name" value="CheY-like"/>
    <property type="match status" value="1"/>
</dbReference>
<dbReference type="InterPro" id="IPR036890">
    <property type="entry name" value="HATPase_C_sf"/>
</dbReference>